<evidence type="ECO:0000256" key="2">
    <source>
        <dbReference type="ARBA" id="ARBA00004922"/>
    </source>
</evidence>
<keyword evidence="6" id="KW-0735">Signal-anchor</keyword>
<sequence>MSVHFMRSVNRLISEKEFRLLQNYQSLIDTAIAAISPSFSSINCDALFINDTSDRRFVEAQRTAKQFSYAFDKHRLILDASSSNRCNLLKRIFGFNEVPLSNEENEFPLAYAALVYKWSDEVRQQFMFPEDFTWVFYMLSALYHPQNAYCIAVDGNSDRSFKHAILSLEECFPNIGVMVVEGVEYCGFSVINSVMQCLQALTESAIPWRYFQYISNFDLPLKTNREMVRIFKRLNGSFNSEVLQFQAPRLKKKKSKDIPYGITLYKSSLSATFSRESAEFFVSNEKVKSIIRFLNGTWCPDESLWTTVAGNKELGMPNGFDASQWLRAINRNPNVSSETFPYYISRFQIWKGTKFGNICKGKYVHDSCVFGVDDLVFLNERPELMAHKLYLDFQPAAFFCLYKRVRERAIENIEKFDDAVYAQMPGPRVLRGEPIENIYIERAN</sequence>
<dbReference type="OMA" id="SVEYAHI"/>
<evidence type="ECO:0000313" key="11">
    <source>
        <dbReference type="EMBL" id="KHN84812.1"/>
    </source>
</evidence>
<reference evidence="11 12" key="1">
    <citation type="submission" date="2014-11" db="EMBL/GenBank/DDBJ databases">
        <title>Genetic blueprint of the zoonotic pathogen Toxocara canis.</title>
        <authorList>
            <person name="Zhu X.-Q."/>
            <person name="Korhonen P.K."/>
            <person name="Cai H."/>
            <person name="Young N.D."/>
            <person name="Nejsum P."/>
            <person name="von Samson-Himmelstjerna G."/>
            <person name="Boag P.R."/>
            <person name="Tan P."/>
            <person name="Li Q."/>
            <person name="Min J."/>
            <person name="Yang Y."/>
            <person name="Wang X."/>
            <person name="Fang X."/>
            <person name="Hall R.S."/>
            <person name="Hofmann A."/>
            <person name="Sternberg P.W."/>
            <person name="Jex A.R."/>
            <person name="Gasser R.B."/>
        </authorList>
    </citation>
    <scope>NUCLEOTIDE SEQUENCE [LARGE SCALE GENOMIC DNA]</scope>
    <source>
        <strain evidence="11">PN_DK_2014</strain>
    </source>
</reference>
<dbReference type="GO" id="GO:0008375">
    <property type="term" value="F:acetylglucosaminyltransferase activity"/>
    <property type="evidence" value="ECO:0007669"/>
    <property type="project" value="TreeGrafter"/>
</dbReference>
<organism evidence="11 12">
    <name type="scientific">Toxocara canis</name>
    <name type="common">Canine roundworm</name>
    <dbReference type="NCBI Taxonomy" id="6265"/>
    <lineage>
        <taxon>Eukaryota</taxon>
        <taxon>Metazoa</taxon>
        <taxon>Ecdysozoa</taxon>
        <taxon>Nematoda</taxon>
        <taxon>Chromadorea</taxon>
        <taxon>Rhabditida</taxon>
        <taxon>Spirurina</taxon>
        <taxon>Ascaridomorpha</taxon>
        <taxon>Ascaridoidea</taxon>
        <taxon>Toxocaridae</taxon>
        <taxon>Toxocara</taxon>
    </lineage>
</organism>
<dbReference type="Proteomes" id="UP000031036">
    <property type="component" value="Unassembled WGS sequence"/>
</dbReference>
<evidence type="ECO:0000256" key="7">
    <source>
        <dbReference type="ARBA" id="ARBA00022989"/>
    </source>
</evidence>
<gene>
    <name evidence="11" type="primary">GCNT3</name>
    <name evidence="11" type="ORF">Tcan_17737</name>
</gene>
<evidence type="ECO:0000256" key="8">
    <source>
        <dbReference type="ARBA" id="ARBA00023136"/>
    </source>
</evidence>
<keyword evidence="9" id="KW-0325">Glycoprotein</keyword>
<dbReference type="EMBL" id="JPKZ01000898">
    <property type="protein sequence ID" value="KHN84812.1"/>
    <property type="molecule type" value="Genomic_DNA"/>
</dbReference>
<dbReference type="Pfam" id="PF02485">
    <property type="entry name" value="Branch"/>
    <property type="match status" value="1"/>
</dbReference>
<comment type="caution">
    <text evidence="11">The sequence shown here is derived from an EMBL/GenBank/DDBJ whole genome shotgun (WGS) entry which is preliminary data.</text>
</comment>
<evidence type="ECO:0000256" key="3">
    <source>
        <dbReference type="ARBA" id="ARBA00022676"/>
    </source>
</evidence>
<keyword evidence="8" id="KW-0472">Membrane</keyword>
<evidence type="ECO:0000256" key="5">
    <source>
        <dbReference type="ARBA" id="ARBA00022692"/>
    </source>
</evidence>
<dbReference type="GO" id="GO:0016020">
    <property type="term" value="C:membrane"/>
    <property type="evidence" value="ECO:0007669"/>
    <property type="project" value="UniProtKB-SubCell"/>
</dbReference>
<evidence type="ECO:0000256" key="1">
    <source>
        <dbReference type="ARBA" id="ARBA00004606"/>
    </source>
</evidence>
<comment type="similarity">
    <text evidence="10">Belongs to the glycosyltransferase 14 family.</text>
</comment>
<comment type="pathway">
    <text evidence="2">Protein modification; protein glycosylation.</text>
</comment>
<comment type="subcellular location">
    <subcellularLocation>
        <location evidence="1">Membrane</location>
        <topology evidence="1">Single-pass type II membrane protein</topology>
    </subcellularLocation>
</comment>
<dbReference type="AlphaFoldDB" id="A0A0B2VU01"/>
<dbReference type="InterPro" id="IPR003406">
    <property type="entry name" value="Glyco_trans_14"/>
</dbReference>
<dbReference type="OrthoDB" id="2019572at2759"/>
<keyword evidence="7" id="KW-1133">Transmembrane helix</keyword>
<dbReference type="STRING" id="6265.A0A0B2VU01"/>
<evidence type="ECO:0000313" key="12">
    <source>
        <dbReference type="Proteomes" id="UP000031036"/>
    </source>
</evidence>
<accession>A0A0B2VU01</accession>
<evidence type="ECO:0000256" key="4">
    <source>
        <dbReference type="ARBA" id="ARBA00022679"/>
    </source>
</evidence>
<keyword evidence="4 11" id="KW-0808">Transferase</keyword>
<proteinExistence type="inferred from homology"/>
<evidence type="ECO:0000256" key="6">
    <source>
        <dbReference type="ARBA" id="ARBA00022968"/>
    </source>
</evidence>
<keyword evidence="5" id="KW-0812">Transmembrane</keyword>
<protein>
    <submittedName>
        <fullName evidence="11">Beta-1,3-galactosyl-O-glycosyl-glycoprotein beta-1,6-N-acetylglucosaminyltransferase 3</fullName>
    </submittedName>
</protein>
<evidence type="ECO:0000256" key="9">
    <source>
        <dbReference type="ARBA" id="ARBA00023180"/>
    </source>
</evidence>
<dbReference type="PANTHER" id="PTHR19297">
    <property type="entry name" value="GLYCOSYLTRANSFERASE 14 FAMILY MEMBER"/>
    <property type="match status" value="1"/>
</dbReference>
<name>A0A0B2VU01_TOXCA</name>
<keyword evidence="12" id="KW-1185">Reference proteome</keyword>
<dbReference type="PANTHER" id="PTHR19297:SF185">
    <property type="entry name" value="BETA-1,3-GALACTOSYL-O-GLYCOSYL-GLYCOPROTEIN BETA-1,6-N-ACETYLGLUCOSAMINYLTRANSFERASE 3"/>
    <property type="match status" value="1"/>
</dbReference>
<keyword evidence="3 11" id="KW-0328">Glycosyltransferase</keyword>
<evidence type="ECO:0000256" key="10">
    <source>
        <dbReference type="ARBA" id="ARBA00038150"/>
    </source>
</evidence>